<comment type="subcellular location">
    <subcellularLocation>
        <location evidence="1">Cytoplasm</location>
    </subcellularLocation>
</comment>
<dbReference type="SUPFAM" id="SSF54403">
    <property type="entry name" value="Cystatin/monellin"/>
    <property type="match status" value="1"/>
</dbReference>
<dbReference type="InterPro" id="IPR000010">
    <property type="entry name" value="Cystatin_dom"/>
</dbReference>
<dbReference type="PANTHER" id="PTHR11414:SF20">
    <property type="entry name" value="CYSTATIN-A"/>
    <property type="match status" value="1"/>
</dbReference>
<dbReference type="Gene3D" id="3.10.450.10">
    <property type="match status" value="1"/>
</dbReference>
<dbReference type="FunFam" id="3.10.450.10:FF:000001">
    <property type="entry name" value="Cystatin-A"/>
    <property type="match status" value="1"/>
</dbReference>
<dbReference type="Ensembl" id="ENSMODT00000055254.1">
    <property type="protein sequence ID" value="ENSMODP00000047925.1"/>
    <property type="gene ID" value="ENSMODG00000042527.1"/>
</dbReference>
<keyword evidence="3" id="KW-0963">Cytoplasm</keyword>
<accession>A0A5F8GK91</accession>
<sequence>MMVGGLSPSKPANEKIQYLVDQVKSQYQEKSNEECEVFEAICYKTQMVAGIIYFVKVYIGNHRYIHLKVFQSLPYKNEPPQLLNYQTGKTEDDELTYF</sequence>
<keyword evidence="5" id="KW-0789">Thiol protease inhibitor</keyword>
<dbReference type="AlphaFoldDB" id="A0A5F8GK91"/>
<keyword evidence="4" id="KW-0646">Protease inhibitor</keyword>
<dbReference type="GO" id="GO:0004869">
    <property type="term" value="F:cysteine-type endopeptidase inhibitor activity"/>
    <property type="evidence" value="ECO:0000318"/>
    <property type="project" value="GO_Central"/>
</dbReference>
<name>A0A5F8GK91_MONDO</name>
<proteinExistence type="inferred from homology"/>
<evidence type="ECO:0000313" key="8">
    <source>
        <dbReference type="Proteomes" id="UP000002280"/>
    </source>
</evidence>
<evidence type="ECO:0000256" key="4">
    <source>
        <dbReference type="ARBA" id="ARBA00022690"/>
    </source>
</evidence>
<reference evidence="7" key="3">
    <citation type="submission" date="2025-09" db="UniProtKB">
        <authorList>
            <consortium name="Ensembl"/>
        </authorList>
    </citation>
    <scope>IDENTIFICATION</scope>
</reference>
<dbReference type="OrthoDB" id="9445736at2759"/>
<dbReference type="KEGG" id="mdo:103094399"/>
<dbReference type="CDD" id="cd00042">
    <property type="entry name" value="CY"/>
    <property type="match status" value="1"/>
</dbReference>
<dbReference type="InterPro" id="IPR001713">
    <property type="entry name" value="Prot_inh_stefin"/>
</dbReference>
<evidence type="ECO:0000256" key="2">
    <source>
        <dbReference type="ARBA" id="ARBA00009403"/>
    </source>
</evidence>
<evidence type="ECO:0000256" key="5">
    <source>
        <dbReference type="ARBA" id="ARBA00022704"/>
    </source>
</evidence>
<dbReference type="Bgee" id="ENSMODG00000042527">
    <property type="expression patterns" value="Expressed in placenta and 9 other cell types or tissues"/>
</dbReference>
<dbReference type="Proteomes" id="UP000002280">
    <property type="component" value="Chromosome 4"/>
</dbReference>
<reference evidence="7" key="2">
    <citation type="submission" date="2025-08" db="UniProtKB">
        <authorList>
            <consortium name="Ensembl"/>
        </authorList>
    </citation>
    <scope>IDENTIFICATION</scope>
</reference>
<organism evidence="7 8">
    <name type="scientific">Monodelphis domestica</name>
    <name type="common">Gray short-tailed opossum</name>
    <dbReference type="NCBI Taxonomy" id="13616"/>
    <lineage>
        <taxon>Eukaryota</taxon>
        <taxon>Metazoa</taxon>
        <taxon>Chordata</taxon>
        <taxon>Craniata</taxon>
        <taxon>Vertebrata</taxon>
        <taxon>Euteleostomi</taxon>
        <taxon>Mammalia</taxon>
        <taxon>Metatheria</taxon>
        <taxon>Didelphimorphia</taxon>
        <taxon>Didelphidae</taxon>
        <taxon>Monodelphis</taxon>
    </lineage>
</organism>
<dbReference type="InterPro" id="IPR046350">
    <property type="entry name" value="Cystatin_sf"/>
</dbReference>
<feature type="domain" description="Cystatin" evidence="6">
    <location>
        <begin position="1"/>
        <end position="98"/>
    </location>
</feature>
<evidence type="ECO:0000256" key="3">
    <source>
        <dbReference type="ARBA" id="ARBA00022490"/>
    </source>
</evidence>
<keyword evidence="8" id="KW-1185">Reference proteome</keyword>
<dbReference type="GeneTree" id="ENSGT00940000155717"/>
<dbReference type="STRING" id="13616.ENSMODP00000047925"/>
<reference evidence="7 8" key="1">
    <citation type="journal article" date="2007" name="Nature">
        <title>Genome of the marsupial Monodelphis domestica reveals innovation in non-coding sequences.</title>
        <authorList>
            <person name="Mikkelsen T.S."/>
            <person name="Wakefield M.J."/>
            <person name="Aken B."/>
            <person name="Amemiya C.T."/>
            <person name="Chang J.L."/>
            <person name="Duke S."/>
            <person name="Garber M."/>
            <person name="Gentles A.J."/>
            <person name="Goodstadt L."/>
            <person name="Heger A."/>
            <person name="Jurka J."/>
            <person name="Kamal M."/>
            <person name="Mauceli E."/>
            <person name="Searle S.M."/>
            <person name="Sharpe T."/>
            <person name="Baker M.L."/>
            <person name="Batzer M.A."/>
            <person name="Benos P.V."/>
            <person name="Belov K."/>
            <person name="Clamp M."/>
            <person name="Cook A."/>
            <person name="Cuff J."/>
            <person name="Das R."/>
            <person name="Davidow L."/>
            <person name="Deakin J.E."/>
            <person name="Fazzari M.J."/>
            <person name="Glass J.L."/>
            <person name="Grabherr M."/>
            <person name="Greally J.M."/>
            <person name="Gu W."/>
            <person name="Hore T.A."/>
            <person name="Huttley G.A."/>
            <person name="Kleber M."/>
            <person name="Jirtle R.L."/>
            <person name="Koina E."/>
            <person name="Lee J.T."/>
            <person name="Mahony S."/>
            <person name="Marra M.A."/>
            <person name="Miller R.D."/>
            <person name="Nicholls R.D."/>
            <person name="Oda M."/>
            <person name="Papenfuss A.T."/>
            <person name="Parra Z.E."/>
            <person name="Pollock D.D."/>
            <person name="Ray D.A."/>
            <person name="Schein J.E."/>
            <person name="Speed T.P."/>
            <person name="Thompson K."/>
            <person name="VandeBerg J.L."/>
            <person name="Wade C.M."/>
            <person name="Walker J.A."/>
            <person name="Waters P.D."/>
            <person name="Webber C."/>
            <person name="Weidman J.R."/>
            <person name="Xie X."/>
            <person name="Zody M.C."/>
            <person name="Baldwin J."/>
            <person name="Abdouelleil A."/>
            <person name="Abdulkadir J."/>
            <person name="Abebe A."/>
            <person name="Abera B."/>
            <person name="Abreu J."/>
            <person name="Acer S.C."/>
            <person name="Aftuck L."/>
            <person name="Alexander A."/>
            <person name="An P."/>
            <person name="Anderson E."/>
            <person name="Anderson S."/>
            <person name="Arachi H."/>
            <person name="Azer M."/>
            <person name="Bachantsang P."/>
            <person name="Barry A."/>
            <person name="Bayul T."/>
            <person name="Berlin A."/>
            <person name="Bessette D."/>
            <person name="Bloom T."/>
            <person name="Bloom T."/>
            <person name="Boguslavskiy L."/>
            <person name="Bonnet C."/>
            <person name="Boukhgalter B."/>
            <person name="Bourzgui I."/>
            <person name="Brown A."/>
            <person name="Cahill P."/>
            <person name="Channer S."/>
            <person name="Cheshatsang Y."/>
            <person name="Chuda L."/>
            <person name="Citroen M."/>
            <person name="Collymore A."/>
            <person name="Cooke P."/>
            <person name="Costello M."/>
            <person name="D'Aco K."/>
            <person name="Daza R."/>
            <person name="De Haan G."/>
            <person name="DeGray S."/>
            <person name="DeMaso C."/>
            <person name="Dhargay N."/>
            <person name="Dooley K."/>
            <person name="Dooley E."/>
            <person name="Doricent M."/>
            <person name="Dorje P."/>
            <person name="Dorjee K."/>
            <person name="Dupes A."/>
            <person name="Elong R."/>
            <person name="Falk J."/>
            <person name="Farina A."/>
            <person name="Faro S."/>
            <person name="Ferguson D."/>
            <person name="Fisher S."/>
            <person name="Foley C.D."/>
            <person name="Franke A."/>
            <person name="Friedrich D."/>
            <person name="Gadbois L."/>
            <person name="Gearin G."/>
            <person name="Gearin C.R."/>
            <person name="Giannoukos G."/>
            <person name="Goode T."/>
            <person name="Graham J."/>
            <person name="Grandbois E."/>
            <person name="Grewal S."/>
            <person name="Gyaltsen K."/>
            <person name="Hafez N."/>
            <person name="Hagos B."/>
            <person name="Hall J."/>
            <person name="Henson C."/>
            <person name="Hollinger A."/>
            <person name="Honan T."/>
            <person name="Huard M.D."/>
            <person name="Hughes L."/>
            <person name="Hurhula B."/>
            <person name="Husby M.E."/>
            <person name="Kamat A."/>
            <person name="Kanga B."/>
            <person name="Kashin S."/>
            <person name="Khazanovich D."/>
            <person name="Kisner P."/>
            <person name="Lance K."/>
            <person name="Lara M."/>
            <person name="Lee W."/>
            <person name="Lennon N."/>
            <person name="Letendre F."/>
            <person name="LeVine R."/>
            <person name="Lipovsky A."/>
            <person name="Liu X."/>
            <person name="Liu J."/>
            <person name="Liu S."/>
            <person name="Lokyitsang T."/>
            <person name="Lokyitsang Y."/>
            <person name="Lubonja R."/>
            <person name="Lui A."/>
            <person name="MacDonald P."/>
            <person name="Magnisalis V."/>
            <person name="Maru K."/>
            <person name="Matthews C."/>
            <person name="McCusker W."/>
            <person name="McDonough S."/>
            <person name="Mehta T."/>
            <person name="Meldrim J."/>
            <person name="Meneus L."/>
            <person name="Mihai O."/>
            <person name="Mihalev A."/>
            <person name="Mihova T."/>
            <person name="Mittelman R."/>
            <person name="Mlenga V."/>
            <person name="Montmayeur A."/>
            <person name="Mulrain L."/>
            <person name="Navidi A."/>
            <person name="Naylor J."/>
            <person name="Negash T."/>
            <person name="Nguyen T."/>
            <person name="Nguyen N."/>
            <person name="Nicol R."/>
            <person name="Norbu C."/>
            <person name="Norbu N."/>
            <person name="Novod N."/>
            <person name="O'Neill B."/>
            <person name="Osman S."/>
            <person name="Markiewicz E."/>
            <person name="Oyono O.L."/>
            <person name="Patti C."/>
            <person name="Phunkhang P."/>
            <person name="Pierre F."/>
            <person name="Priest M."/>
            <person name="Raghuraman S."/>
            <person name="Rege F."/>
            <person name="Reyes R."/>
            <person name="Rise C."/>
            <person name="Rogov P."/>
            <person name="Ross K."/>
            <person name="Ryan E."/>
            <person name="Settipalli S."/>
            <person name="Shea T."/>
            <person name="Sherpa N."/>
            <person name="Shi L."/>
            <person name="Shih D."/>
            <person name="Sparrow T."/>
            <person name="Spaulding J."/>
            <person name="Stalker J."/>
            <person name="Stange-Thomann N."/>
            <person name="Stavropoulos S."/>
            <person name="Stone C."/>
            <person name="Strader C."/>
            <person name="Tesfaye S."/>
            <person name="Thomson T."/>
            <person name="Thoulutsang Y."/>
            <person name="Thoulutsang D."/>
            <person name="Topham K."/>
            <person name="Topping I."/>
            <person name="Tsamla T."/>
            <person name="Vassiliev H."/>
            <person name="Vo A."/>
            <person name="Wangchuk T."/>
            <person name="Wangdi T."/>
            <person name="Weiand M."/>
            <person name="Wilkinson J."/>
            <person name="Wilson A."/>
            <person name="Yadav S."/>
            <person name="Young G."/>
            <person name="Yu Q."/>
            <person name="Zembek L."/>
            <person name="Zhong D."/>
            <person name="Zimmer A."/>
            <person name="Zwirko Z."/>
            <person name="Jaffe D.B."/>
            <person name="Alvarez P."/>
            <person name="Brockman W."/>
            <person name="Butler J."/>
            <person name="Chin C."/>
            <person name="Gnerre S."/>
            <person name="MacCallum I."/>
            <person name="Graves J.A."/>
            <person name="Ponting C.P."/>
            <person name="Breen M."/>
            <person name="Samollow P.B."/>
            <person name="Lander E.S."/>
            <person name="Lindblad-Toh K."/>
        </authorList>
    </citation>
    <scope>NUCLEOTIDE SEQUENCE [LARGE SCALE GENOMIC DNA]</scope>
</reference>
<evidence type="ECO:0000259" key="6">
    <source>
        <dbReference type="SMART" id="SM00043"/>
    </source>
</evidence>
<dbReference type="OMA" id="DNRYMHL"/>
<dbReference type="GeneID" id="103094399"/>
<evidence type="ECO:0000256" key="1">
    <source>
        <dbReference type="ARBA" id="ARBA00004496"/>
    </source>
</evidence>
<dbReference type="Pfam" id="PF00031">
    <property type="entry name" value="Cystatin"/>
    <property type="match status" value="1"/>
</dbReference>
<dbReference type="GO" id="GO:0005829">
    <property type="term" value="C:cytosol"/>
    <property type="evidence" value="ECO:0000318"/>
    <property type="project" value="GO_Central"/>
</dbReference>
<dbReference type="InParanoid" id="A0A5F8GK91"/>
<evidence type="ECO:0000313" key="7">
    <source>
        <dbReference type="Ensembl" id="ENSMODP00000047925.1"/>
    </source>
</evidence>
<dbReference type="SMART" id="SM00043">
    <property type="entry name" value="CY"/>
    <property type="match status" value="1"/>
</dbReference>
<comment type="similarity">
    <text evidence="2">Belongs to the cystatin family.</text>
</comment>
<dbReference type="PANTHER" id="PTHR11414">
    <property type="entry name" value="CYSTATIN FAMILY MEMBER"/>
    <property type="match status" value="1"/>
</dbReference>
<dbReference type="PRINTS" id="PR00295">
    <property type="entry name" value="STEFINA"/>
</dbReference>
<protein>
    <submittedName>
        <fullName evidence="7">Cystatin-A1-like</fullName>
    </submittedName>
</protein>